<protein>
    <submittedName>
        <fullName evidence="2">Ribonuclease H</fullName>
    </submittedName>
</protein>
<dbReference type="InterPro" id="IPR012337">
    <property type="entry name" value="RNaseH-like_sf"/>
</dbReference>
<dbReference type="GO" id="GO:0004523">
    <property type="term" value="F:RNA-DNA hybrid ribonuclease activity"/>
    <property type="evidence" value="ECO:0007669"/>
    <property type="project" value="InterPro"/>
</dbReference>
<comment type="caution">
    <text evidence="2">The sequence shown here is derived from an EMBL/GenBank/DDBJ whole genome shotgun (WGS) entry which is preliminary data.</text>
</comment>
<dbReference type="PROSITE" id="PS50879">
    <property type="entry name" value="RNASE_H_1"/>
    <property type="match status" value="1"/>
</dbReference>
<dbReference type="SUPFAM" id="SSF53098">
    <property type="entry name" value="Ribonuclease H-like"/>
    <property type="match status" value="1"/>
</dbReference>
<dbReference type="InterPro" id="IPR036397">
    <property type="entry name" value="RNaseH_sf"/>
</dbReference>
<sequence>DLSGRLTKWAIELGIYDIEYRPQAAKKGQVMVDFLVEIESFGEQHDPRQMSQLRPPSAWMLHTDGSTNASGSGIGIVLQTQTGLRIEKALRLGFQATNNEAEYEALLQGIELALHFGVEDIAVKIDSQLIAGQVRGDFEVKEPRLHRYFSKVMGAKARFGNFNIEPIPREMNQRADELAKSTSTGGTTRSIEVLLEGRSMEDPP</sequence>
<reference evidence="3" key="1">
    <citation type="submission" date="2016-06" db="EMBL/GenBank/DDBJ databases">
        <title>Parallel loss of symbiosis genes in relatives of nitrogen-fixing non-legume Parasponia.</title>
        <authorList>
            <person name="Van Velzen R."/>
            <person name="Holmer R."/>
            <person name="Bu F."/>
            <person name="Rutten L."/>
            <person name="Van Zeijl A."/>
            <person name="Liu W."/>
            <person name="Santuari L."/>
            <person name="Cao Q."/>
            <person name="Sharma T."/>
            <person name="Shen D."/>
            <person name="Roswanjaya Y."/>
            <person name="Wardhani T."/>
            <person name="Kalhor M.S."/>
            <person name="Jansen J."/>
            <person name="Van den Hoogen J."/>
            <person name="Gungor B."/>
            <person name="Hartog M."/>
            <person name="Hontelez J."/>
            <person name="Verver J."/>
            <person name="Yang W.-C."/>
            <person name="Schijlen E."/>
            <person name="Repin R."/>
            <person name="Schilthuizen M."/>
            <person name="Schranz E."/>
            <person name="Heidstra R."/>
            <person name="Miyata K."/>
            <person name="Fedorova E."/>
            <person name="Kohlen W."/>
            <person name="Bisseling T."/>
            <person name="Smit S."/>
            <person name="Geurts R."/>
        </authorList>
    </citation>
    <scope>NUCLEOTIDE SEQUENCE [LARGE SCALE GENOMIC DNA]</scope>
    <source>
        <strain evidence="3">cv. WU1-14</strain>
    </source>
</reference>
<evidence type="ECO:0000259" key="1">
    <source>
        <dbReference type="PROSITE" id="PS50879"/>
    </source>
</evidence>
<name>A0A2P5DUH4_PARAD</name>
<dbReference type="CDD" id="cd09279">
    <property type="entry name" value="RNase_HI_like"/>
    <property type="match status" value="1"/>
</dbReference>
<keyword evidence="3" id="KW-1185">Reference proteome</keyword>
<gene>
    <name evidence="2" type="ORF">PanWU01x14_032290</name>
</gene>
<evidence type="ECO:0000313" key="2">
    <source>
        <dbReference type="EMBL" id="PON76909.1"/>
    </source>
</evidence>
<dbReference type="Pfam" id="PF13456">
    <property type="entry name" value="RVT_3"/>
    <property type="match status" value="1"/>
</dbReference>
<proteinExistence type="predicted"/>
<feature type="domain" description="RNase H type-1" evidence="1">
    <location>
        <begin position="55"/>
        <end position="184"/>
    </location>
</feature>
<dbReference type="EMBL" id="JXTB01000016">
    <property type="protein sequence ID" value="PON76909.1"/>
    <property type="molecule type" value="Genomic_DNA"/>
</dbReference>
<dbReference type="PANTHER" id="PTHR48475:SF2">
    <property type="entry name" value="RIBONUCLEASE H"/>
    <property type="match status" value="1"/>
</dbReference>
<evidence type="ECO:0000313" key="3">
    <source>
        <dbReference type="Proteomes" id="UP000237105"/>
    </source>
</evidence>
<accession>A0A2P5DUH4</accession>
<dbReference type="AlphaFoldDB" id="A0A2P5DUH4"/>
<feature type="non-terminal residue" evidence="2">
    <location>
        <position position="1"/>
    </location>
</feature>
<organism evidence="2 3">
    <name type="scientific">Parasponia andersonii</name>
    <name type="common">Sponia andersonii</name>
    <dbReference type="NCBI Taxonomy" id="3476"/>
    <lineage>
        <taxon>Eukaryota</taxon>
        <taxon>Viridiplantae</taxon>
        <taxon>Streptophyta</taxon>
        <taxon>Embryophyta</taxon>
        <taxon>Tracheophyta</taxon>
        <taxon>Spermatophyta</taxon>
        <taxon>Magnoliopsida</taxon>
        <taxon>eudicotyledons</taxon>
        <taxon>Gunneridae</taxon>
        <taxon>Pentapetalae</taxon>
        <taxon>rosids</taxon>
        <taxon>fabids</taxon>
        <taxon>Rosales</taxon>
        <taxon>Cannabaceae</taxon>
        <taxon>Parasponia</taxon>
    </lineage>
</organism>
<dbReference type="OrthoDB" id="1730596at2759"/>
<dbReference type="GO" id="GO:0003676">
    <property type="term" value="F:nucleic acid binding"/>
    <property type="evidence" value="ECO:0007669"/>
    <property type="project" value="InterPro"/>
</dbReference>
<dbReference type="Gene3D" id="3.30.420.10">
    <property type="entry name" value="Ribonuclease H-like superfamily/Ribonuclease H"/>
    <property type="match status" value="1"/>
</dbReference>
<dbReference type="InterPro" id="IPR002156">
    <property type="entry name" value="RNaseH_domain"/>
</dbReference>
<dbReference type="Proteomes" id="UP000237105">
    <property type="component" value="Unassembled WGS sequence"/>
</dbReference>
<dbReference type="PANTHER" id="PTHR48475">
    <property type="entry name" value="RIBONUCLEASE H"/>
    <property type="match status" value="1"/>
</dbReference>